<evidence type="ECO:0000313" key="1">
    <source>
        <dbReference type="EMBL" id="AOJ11286.1"/>
    </source>
</evidence>
<protein>
    <submittedName>
        <fullName evidence="1">Uncharacterized protein</fullName>
    </submittedName>
</protein>
<dbReference type="EMBL" id="CP013389">
    <property type="protein sequence ID" value="AOJ11286.1"/>
    <property type="molecule type" value="Genomic_DNA"/>
</dbReference>
<gene>
    <name evidence="1" type="ORF">WS71_29825</name>
</gene>
<proteinExistence type="predicted"/>
<reference evidence="1 2" key="1">
    <citation type="submission" date="2015-12" db="EMBL/GenBank/DDBJ databases">
        <title>Diversity of Burkholderia near neighbor genomes.</title>
        <authorList>
            <person name="Sahl J."/>
            <person name="Wagner D."/>
            <person name="Keim P."/>
        </authorList>
    </citation>
    <scope>NUCLEOTIDE SEQUENCE [LARGE SCALE GENOMIC DNA]</scope>
    <source>
        <strain evidence="1 2">BDU8</strain>
    </source>
</reference>
<dbReference type="AlphaFoldDB" id="A0A1B4G5U3"/>
<name>A0A1B4G5U3_9BURK</name>
<accession>A0A1B4G5U3</accession>
<organism evidence="1 2">
    <name type="scientific">Burkholderia mayonis</name>
    <dbReference type="NCBI Taxonomy" id="1385591"/>
    <lineage>
        <taxon>Bacteria</taxon>
        <taxon>Pseudomonadati</taxon>
        <taxon>Pseudomonadota</taxon>
        <taxon>Betaproteobacteria</taxon>
        <taxon>Burkholderiales</taxon>
        <taxon>Burkholderiaceae</taxon>
        <taxon>Burkholderia</taxon>
        <taxon>pseudomallei group</taxon>
    </lineage>
</organism>
<evidence type="ECO:0000313" key="2">
    <source>
        <dbReference type="Proteomes" id="UP000067711"/>
    </source>
</evidence>
<sequence>MQAYLDVRDHISKQKKKDWQIAELGRNGEEVFRVGDKVVHCAVHDRLTDELIVCFYHALVTKSLQEQGKKLGNYLHSLKYHHPPDDS</sequence>
<dbReference type="Proteomes" id="UP000067711">
    <property type="component" value="Chromosome 1"/>
</dbReference>